<feature type="domain" description="Zn(2)-C6 fungal-type" evidence="8">
    <location>
        <begin position="60"/>
        <end position="89"/>
    </location>
</feature>
<evidence type="ECO:0000313" key="10">
    <source>
        <dbReference type="Proteomes" id="UP001187682"/>
    </source>
</evidence>
<feature type="compositionally biased region" description="Low complexity" evidence="7">
    <location>
        <begin position="105"/>
        <end position="115"/>
    </location>
</feature>
<reference evidence="9" key="1">
    <citation type="submission" date="2018-03" db="EMBL/GenBank/DDBJ databases">
        <authorList>
            <person name="Guldener U."/>
        </authorList>
    </citation>
    <scope>NUCLEOTIDE SEQUENCE</scope>
</reference>
<dbReference type="PROSITE" id="PS00463">
    <property type="entry name" value="ZN2_CY6_FUNGAL_1"/>
    <property type="match status" value="1"/>
</dbReference>
<gene>
    <name evidence="9" type="ORF">DNG_09138</name>
</gene>
<evidence type="ECO:0000256" key="3">
    <source>
        <dbReference type="ARBA" id="ARBA00023015"/>
    </source>
</evidence>
<dbReference type="GO" id="GO:0006351">
    <property type="term" value="P:DNA-templated transcription"/>
    <property type="evidence" value="ECO:0007669"/>
    <property type="project" value="InterPro"/>
</dbReference>
<dbReference type="PROSITE" id="PS50048">
    <property type="entry name" value="ZN2_CY6_FUNGAL_2"/>
    <property type="match status" value="1"/>
</dbReference>
<dbReference type="InterPro" id="IPR036864">
    <property type="entry name" value="Zn2-C6_fun-type_DNA-bd_sf"/>
</dbReference>
<dbReference type="GO" id="GO:0005634">
    <property type="term" value="C:nucleus"/>
    <property type="evidence" value="ECO:0007669"/>
    <property type="project" value="UniProtKB-SubCell"/>
</dbReference>
<evidence type="ECO:0000256" key="4">
    <source>
        <dbReference type="ARBA" id="ARBA00023125"/>
    </source>
</evidence>
<dbReference type="GO" id="GO:0043565">
    <property type="term" value="F:sequence-specific DNA binding"/>
    <property type="evidence" value="ECO:0007669"/>
    <property type="project" value="TreeGrafter"/>
</dbReference>
<keyword evidence="4" id="KW-0238">DNA-binding</keyword>
<evidence type="ECO:0000259" key="8">
    <source>
        <dbReference type="PROSITE" id="PS50048"/>
    </source>
</evidence>
<evidence type="ECO:0000256" key="6">
    <source>
        <dbReference type="ARBA" id="ARBA00023242"/>
    </source>
</evidence>
<dbReference type="InterPro" id="IPR001138">
    <property type="entry name" value="Zn2Cys6_DnaBD"/>
</dbReference>
<dbReference type="SUPFAM" id="SSF57701">
    <property type="entry name" value="Zn2/Cys6 DNA-binding domain"/>
    <property type="match status" value="1"/>
</dbReference>
<comment type="caution">
    <text evidence="9">The sequence shown here is derived from an EMBL/GenBank/DDBJ whole genome shotgun (WGS) entry which is preliminary data.</text>
</comment>
<keyword evidence="6" id="KW-0539">Nucleus</keyword>
<name>A0AAE8SZ53_9PEZI</name>
<organism evidence="9 10">
    <name type="scientific">Cephalotrichum gorgonifer</name>
    <dbReference type="NCBI Taxonomy" id="2041049"/>
    <lineage>
        <taxon>Eukaryota</taxon>
        <taxon>Fungi</taxon>
        <taxon>Dikarya</taxon>
        <taxon>Ascomycota</taxon>
        <taxon>Pezizomycotina</taxon>
        <taxon>Sordariomycetes</taxon>
        <taxon>Hypocreomycetidae</taxon>
        <taxon>Microascales</taxon>
        <taxon>Microascaceae</taxon>
        <taxon>Cephalotrichum</taxon>
    </lineage>
</organism>
<evidence type="ECO:0000256" key="5">
    <source>
        <dbReference type="ARBA" id="ARBA00023163"/>
    </source>
</evidence>
<dbReference type="Pfam" id="PF00172">
    <property type="entry name" value="Zn_clus"/>
    <property type="match status" value="1"/>
</dbReference>
<sequence length="801" mass="87896">MFGTSVTPDPPSASPRSQDLSTAGSPTGGDSARKRFLTSPGAEATTPHRRRRNPVKVSRACDLCKLRKSKCDGMIPCSKCVRKGRPCLYDTKYSRGRPPTPPPSASLLPPIGPSSEETDVMRESASKTPGMAVASLSRPTTEPRDLSASASPTPRPSHTAVPPERPADTKERVIPTTTAAPSRASPELDMANIEGQVSDPTSGVTFLHRAWTRLSRQHTATSPSDPSLDRLHLQQPWTLAGDKPLPQCSDECPERIAVPDRARSRALLALYFDVCIATYRFLHRETAASWLETLEWNLSVGKPAWSDIGKARAAIVLTILAIAEIHHEKSSALTAEPSSRICADELFGMASNLTETETGFPSLESAQARLIQVLYLLTTSRMNRAWYTFGNVVQIISALGLHRRPDRKRHPSSGGLDYIQSQCSMRTFWAAYILDQHLGVIFGRPRHYHDEDIDQDFPASINDEFMTPQGPLERTDDYGDAGPDCLIDALVFHAKVAQIIGQVSKEVYSITPTSEQDRAAAAHRLVAKLHDWRSTLPPHLGSIHPSSLIPSLRRQSTVLRMAYSHAVMHANRLFLLGNLSASSEPQIASCIGAARVVFETVDGLAREGPLFHAFWWTHYVTFCALLVTYVWEIQQKRRGGSLGVRLDHERLLELASRCHRHLANATATNSPSRRYAVILEEFRREAMGRVVSRHASPPPHLEGDHAGRGTVGVSDAAPMNGWDAQVSGMGGMDYTPATGYDATMADDGLQSFQMGPNLLDAWQTTDWLDLDSSAFGPYIGMGIEMSSMQWVIPQGDSLNTL</sequence>
<evidence type="ECO:0000256" key="1">
    <source>
        <dbReference type="ARBA" id="ARBA00004123"/>
    </source>
</evidence>
<dbReference type="Proteomes" id="UP001187682">
    <property type="component" value="Unassembled WGS sequence"/>
</dbReference>
<protein>
    <submittedName>
        <fullName evidence="9">Related to C6 transcription factor</fullName>
    </submittedName>
</protein>
<dbReference type="AlphaFoldDB" id="A0AAE8SZ53"/>
<dbReference type="Gene3D" id="4.10.240.10">
    <property type="entry name" value="Zn(2)-C6 fungal-type DNA-binding domain"/>
    <property type="match status" value="1"/>
</dbReference>
<dbReference type="Pfam" id="PF04082">
    <property type="entry name" value="Fungal_trans"/>
    <property type="match status" value="1"/>
</dbReference>
<dbReference type="GO" id="GO:0045944">
    <property type="term" value="P:positive regulation of transcription by RNA polymerase II"/>
    <property type="evidence" value="ECO:0007669"/>
    <property type="project" value="TreeGrafter"/>
</dbReference>
<keyword evidence="5" id="KW-0804">Transcription</keyword>
<dbReference type="InterPro" id="IPR007219">
    <property type="entry name" value="XnlR_reg_dom"/>
</dbReference>
<dbReference type="SMART" id="SM00906">
    <property type="entry name" value="Fungal_trans"/>
    <property type="match status" value="1"/>
</dbReference>
<proteinExistence type="predicted"/>
<dbReference type="PANTHER" id="PTHR47540">
    <property type="entry name" value="THIAMINE REPRESSIBLE GENES REGULATORY PROTEIN THI5"/>
    <property type="match status" value="1"/>
</dbReference>
<keyword evidence="10" id="KW-1185">Reference proteome</keyword>
<dbReference type="SMART" id="SM00066">
    <property type="entry name" value="GAL4"/>
    <property type="match status" value="1"/>
</dbReference>
<dbReference type="CDD" id="cd12148">
    <property type="entry name" value="fungal_TF_MHR"/>
    <property type="match status" value="1"/>
</dbReference>
<dbReference type="CDD" id="cd00067">
    <property type="entry name" value="GAL4"/>
    <property type="match status" value="1"/>
</dbReference>
<evidence type="ECO:0000256" key="7">
    <source>
        <dbReference type="SAM" id="MobiDB-lite"/>
    </source>
</evidence>
<comment type="subcellular location">
    <subcellularLocation>
        <location evidence="1">Nucleus</location>
    </subcellularLocation>
</comment>
<feature type="region of interest" description="Disordered" evidence="7">
    <location>
        <begin position="1"/>
        <end position="57"/>
    </location>
</feature>
<keyword evidence="2" id="KW-0479">Metal-binding</keyword>
<dbReference type="InterPro" id="IPR051711">
    <property type="entry name" value="Stress_Response_Reg"/>
</dbReference>
<feature type="compositionally biased region" description="Polar residues" evidence="7">
    <location>
        <begin position="14"/>
        <end position="25"/>
    </location>
</feature>
<feature type="region of interest" description="Disordered" evidence="7">
    <location>
        <begin position="691"/>
        <end position="715"/>
    </location>
</feature>
<feature type="region of interest" description="Disordered" evidence="7">
    <location>
        <begin position="92"/>
        <end position="171"/>
    </location>
</feature>
<keyword evidence="3" id="KW-0805">Transcription regulation</keyword>
<evidence type="ECO:0000313" key="9">
    <source>
        <dbReference type="EMBL" id="SPO06448.1"/>
    </source>
</evidence>
<dbReference type="GO" id="GO:0008270">
    <property type="term" value="F:zinc ion binding"/>
    <property type="evidence" value="ECO:0007669"/>
    <property type="project" value="InterPro"/>
</dbReference>
<dbReference type="PANTHER" id="PTHR47540:SF2">
    <property type="entry name" value="ZN(II)2CYS6 TRANSCRIPTION FACTOR (EUROFUNG)"/>
    <property type="match status" value="1"/>
</dbReference>
<dbReference type="GO" id="GO:0000981">
    <property type="term" value="F:DNA-binding transcription factor activity, RNA polymerase II-specific"/>
    <property type="evidence" value="ECO:0007669"/>
    <property type="project" value="InterPro"/>
</dbReference>
<dbReference type="EMBL" id="ONZQ02000015">
    <property type="protein sequence ID" value="SPO06448.1"/>
    <property type="molecule type" value="Genomic_DNA"/>
</dbReference>
<accession>A0AAE8SZ53</accession>
<evidence type="ECO:0000256" key="2">
    <source>
        <dbReference type="ARBA" id="ARBA00022723"/>
    </source>
</evidence>